<dbReference type="OrthoDB" id="9796171at2"/>
<sequence length="179" mass="19924">MTISNDQDLPSLKWEFHRFDSLDTRKLFALMKLRVDVFVVEQTCAYPELDGSDTAVQTVHLLGFAGNELAAYARAMPDGIHSSSHVSSRPEHSPEGASPLLPAIPIGRVVIASNFRGKGLARTLMQQMMSHLQDHYPDRDQCLAAQESVQKFYATLGFSAISDVYVEDGIPHIDMLRHL</sequence>
<dbReference type="Gene3D" id="3.40.630.30">
    <property type="match status" value="1"/>
</dbReference>
<dbReference type="RefSeq" id="WP_088921406.1">
    <property type="nucleotide sequence ID" value="NZ_CP018632.1"/>
</dbReference>
<reference evidence="2 3" key="1">
    <citation type="submission" date="2016-12" db="EMBL/GenBank/DDBJ databases">
        <authorList>
            <person name="Song W.-J."/>
            <person name="Kurnit D.M."/>
        </authorList>
    </citation>
    <scope>NUCLEOTIDE SEQUENCE [LARGE SCALE GENOMIC DNA]</scope>
    <source>
        <strain evidence="2 3">IMCC3135</strain>
    </source>
</reference>
<evidence type="ECO:0000259" key="1">
    <source>
        <dbReference type="PROSITE" id="PS51186"/>
    </source>
</evidence>
<dbReference type="GO" id="GO:0016747">
    <property type="term" value="F:acyltransferase activity, transferring groups other than amino-acyl groups"/>
    <property type="evidence" value="ECO:0007669"/>
    <property type="project" value="InterPro"/>
</dbReference>
<gene>
    <name evidence="2" type="ORF">IMCC3135_33055</name>
</gene>
<evidence type="ECO:0000313" key="2">
    <source>
        <dbReference type="EMBL" id="ASJ76655.1"/>
    </source>
</evidence>
<proteinExistence type="predicted"/>
<evidence type="ECO:0000313" key="3">
    <source>
        <dbReference type="Proteomes" id="UP000250079"/>
    </source>
</evidence>
<keyword evidence="3" id="KW-1185">Reference proteome</keyword>
<dbReference type="InterPro" id="IPR016181">
    <property type="entry name" value="Acyl_CoA_acyltransferase"/>
</dbReference>
<dbReference type="EMBL" id="CP018632">
    <property type="protein sequence ID" value="ASJ76655.1"/>
    <property type="molecule type" value="Genomic_DNA"/>
</dbReference>
<accession>A0A2Z2P1H1</accession>
<dbReference type="CDD" id="cd04301">
    <property type="entry name" value="NAT_SF"/>
    <property type="match status" value="1"/>
</dbReference>
<dbReference type="Proteomes" id="UP000250079">
    <property type="component" value="Chromosome"/>
</dbReference>
<dbReference type="PROSITE" id="PS51186">
    <property type="entry name" value="GNAT"/>
    <property type="match status" value="1"/>
</dbReference>
<dbReference type="KEGG" id="gai:IMCC3135_33055"/>
<dbReference type="InterPro" id="IPR000182">
    <property type="entry name" value="GNAT_dom"/>
</dbReference>
<name>A0A2Z2P1H1_9GAMM</name>
<dbReference type="SUPFAM" id="SSF55729">
    <property type="entry name" value="Acyl-CoA N-acyltransferases (Nat)"/>
    <property type="match status" value="1"/>
</dbReference>
<organism evidence="2 3">
    <name type="scientific">Granulosicoccus antarcticus IMCC3135</name>
    <dbReference type="NCBI Taxonomy" id="1192854"/>
    <lineage>
        <taxon>Bacteria</taxon>
        <taxon>Pseudomonadati</taxon>
        <taxon>Pseudomonadota</taxon>
        <taxon>Gammaproteobacteria</taxon>
        <taxon>Chromatiales</taxon>
        <taxon>Granulosicoccaceae</taxon>
        <taxon>Granulosicoccus</taxon>
    </lineage>
</organism>
<feature type="domain" description="N-acetyltransferase" evidence="1">
    <location>
        <begin position="17"/>
        <end position="179"/>
    </location>
</feature>
<protein>
    <recommendedName>
        <fullName evidence="1">N-acetyltransferase domain-containing protein</fullName>
    </recommendedName>
</protein>
<dbReference type="AlphaFoldDB" id="A0A2Z2P1H1"/>
<dbReference type="Pfam" id="PF13673">
    <property type="entry name" value="Acetyltransf_10"/>
    <property type="match status" value="1"/>
</dbReference>